<dbReference type="EMBL" id="KJ138659">
    <property type="protein sequence ID" value="AHL38599.1"/>
    <property type="molecule type" value="mRNA"/>
</dbReference>
<dbReference type="STRING" id="3702.Q9FKD1"/>
<reference evidence="6 9" key="2">
    <citation type="journal article" date="2000" name="Nature">
        <title>Sequence and analysis of chromosome 5 of the plant Arabidopsis thaliana.</title>
        <authorList>
            <consortium name="Kazusa DNA Research Institute"/>
            <consortium name="Cold Spring Harbor and Washington University in St Louis Sequencing Consortium"/>
            <consortium name="European Union Arabidopsis Genome Sequencing Consortium"/>
            <person name="Tabata S."/>
            <person name="Kaneko T."/>
            <person name="Nakamura Y."/>
            <person name="Kotani H."/>
            <person name="Kato T."/>
            <person name="Asamizu E."/>
            <person name="Miyajima N."/>
            <person name="Sasamoto S."/>
            <person name="Kimura T."/>
            <person name="Hosouchi T."/>
            <person name="Kawashima K."/>
            <person name="Kohara M."/>
            <person name="Matsumoto M."/>
            <person name="Matsuno A."/>
            <person name="Muraki A."/>
            <person name="Nakayama S."/>
            <person name="Nakazaki N."/>
            <person name="Naruo K."/>
            <person name="Okumura S."/>
            <person name="Shinpo S."/>
            <person name="Takeuchi C."/>
            <person name="Wada T."/>
            <person name="Watanabe A."/>
            <person name="Yamada M."/>
            <person name="Yasuda M."/>
            <person name="Sato S."/>
            <person name="de la Bastide M."/>
            <person name="Huang E."/>
            <person name="Spiegel L."/>
            <person name="Gnoj L."/>
            <person name="O'Shaughnessy A."/>
            <person name="Preston R."/>
            <person name="Habermann K."/>
            <person name="Murray J."/>
            <person name="Johnson D."/>
            <person name="Rohlfing T."/>
            <person name="Nelson J."/>
            <person name="Stoneking T."/>
            <person name="Pepin K."/>
            <person name="Spieth J."/>
            <person name="Sekhon M."/>
            <person name="Armstrong J."/>
            <person name="Becker M."/>
            <person name="Belter E."/>
            <person name="Cordum H."/>
            <person name="Cordes M."/>
            <person name="Courtney L."/>
            <person name="Courtney W."/>
            <person name="Dante M."/>
            <person name="Du H."/>
            <person name="Edwards J."/>
            <person name="Fryman J."/>
            <person name="Haakensen B."/>
            <person name="Lamar E."/>
            <person name="Latreille P."/>
            <person name="Leonard S."/>
            <person name="Meyer R."/>
            <person name="Mulvaney E."/>
            <person name="Ozersky P."/>
            <person name="Riley A."/>
            <person name="Strowmatt C."/>
            <person name="Wagner-McPherson C."/>
            <person name="Wollam A."/>
            <person name="Yoakum M."/>
            <person name="Bell M."/>
            <person name="Dedhia N."/>
            <person name="Parnell L."/>
            <person name="Shah R."/>
            <person name="Rodriguez M."/>
            <person name="See L.H."/>
            <person name="Vil D."/>
            <person name="Baker J."/>
            <person name="Kirchoff K."/>
            <person name="Toth K."/>
            <person name="King L."/>
            <person name="Bahret A."/>
            <person name="Miller B."/>
            <person name="Marra M."/>
            <person name="Martienssen R."/>
            <person name="McCombie W.R."/>
            <person name="Wilson R.K."/>
            <person name="Murphy G."/>
            <person name="Bancroft I."/>
            <person name="Volckaert G."/>
            <person name="Wambutt R."/>
            <person name="Dusterhoft A."/>
            <person name="Stiekema W."/>
            <person name="Pohl T."/>
            <person name="Entian K.D."/>
            <person name="Terryn N."/>
            <person name="Hartley N."/>
            <person name="Bent E."/>
            <person name="Johnson S."/>
            <person name="Langham S.A."/>
            <person name="McCullagh B."/>
            <person name="Robben J."/>
            <person name="Grymonprez B."/>
            <person name="Zimmermann W."/>
            <person name="Ramsperger U."/>
            <person name="Wedler H."/>
            <person name="Balke K."/>
            <person name="Wedler E."/>
            <person name="Peters S."/>
            <person name="van Staveren M."/>
            <person name="Dirkse W."/>
            <person name="Mooijman P."/>
            <person name="Lankhorst R.K."/>
            <person name="Weitzenegger T."/>
            <person name="Bothe G."/>
            <person name="Rose M."/>
            <person name="Hauf J."/>
            <person name="Berneiser S."/>
            <person name="Hempel S."/>
            <person name="Feldpausch M."/>
            <person name="Lamberth S."/>
            <person name="Villarroel R."/>
            <person name="Gielen J."/>
            <person name="Ardiles W."/>
            <person name="Bents O."/>
            <person name="Lemcke K."/>
            <person name="Kolesov G."/>
            <person name="Mayer K."/>
            <person name="Rudd S."/>
            <person name="Schoof H."/>
            <person name="Schueller C."/>
            <person name="Zaccaria P."/>
            <person name="Mewes H.W."/>
            <person name="Bevan M."/>
            <person name="Fransz P."/>
        </authorList>
    </citation>
    <scope>NUCLEOTIDE SEQUENCE [LARGE SCALE GENOMIC DNA]</scope>
    <source>
        <strain evidence="9">cv. Columbia</strain>
    </source>
</reference>
<keyword evidence="9" id="KW-1185">Reference proteome</keyword>
<reference evidence="6" key="4">
    <citation type="submission" date="2011-02" db="EMBL/GenBank/DDBJ databases">
        <authorList>
            <consortium name="TAIR"/>
            <person name="Swarbreck D."/>
            <person name="Lamesch P."/>
            <person name="Wilks C."/>
            <person name="Huala E."/>
        </authorList>
    </citation>
    <scope>NUCLEOTIDE SEQUENCE</scope>
</reference>
<dbReference type="EMBL" id="DQ447009">
    <property type="protein sequence ID" value="ABE66197.1"/>
    <property type="molecule type" value="mRNA"/>
</dbReference>
<keyword evidence="3 8" id="KW-0808">Transferase</keyword>
<dbReference type="EMBL" id="AB012241">
    <property type="protein sequence ID" value="BAB09041.1"/>
    <property type="molecule type" value="Genomic_DNA"/>
</dbReference>
<gene>
    <name evidence="4 5" type="ordered locus">At5g37950</name>
    <name evidence="7" type="ORF">AT5G37950</name>
    <name evidence="6" type="ORF">K18L3.110</name>
    <name evidence="6" type="ORF">K18L3_110</name>
</gene>
<dbReference type="TAIR" id="AT5G37950"/>
<dbReference type="CAZy" id="GT1">
    <property type="family name" value="Glycosyltransferase Family 1"/>
</dbReference>
<dbReference type="GO" id="GO:0005737">
    <property type="term" value="C:cytoplasm"/>
    <property type="evidence" value="ECO:0000318"/>
    <property type="project" value="GO_Central"/>
</dbReference>
<dbReference type="SMR" id="Q9FKD1"/>
<protein>
    <submittedName>
        <fullName evidence="8">Glucosyltransferase-like protein</fullName>
    </submittedName>
    <submittedName>
        <fullName evidence="6 7">Glycosyltransferase</fullName>
    </submittedName>
</protein>
<dbReference type="PANTHER" id="PTHR11926:SF1494">
    <property type="entry name" value="FLAVONOL 3-O-GLUCOSYLTRANSFERASE UGT76E12-RELATED"/>
    <property type="match status" value="1"/>
</dbReference>
<dbReference type="PaxDb" id="3702-AT5G37950.1"/>
<dbReference type="GO" id="GO:0080043">
    <property type="term" value="F:quercetin 3-O-glucosyltransferase activity"/>
    <property type="evidence" value="ECO:0000318"/>
    <property type="project" value="GO_Central"/>
</dbReference>
<dbReference type="Pfam" id="PF00201">
    <property type="entry name" value="UDPGT"/>
    <property type="match status" value="1"/>
</dbReference>
<comment type="similarity">
    <text evidence="1">Belongs to the UDP-glycosyltransferase family.</text>
</comment>
<reference evidence="5" key="3">
    <citation type="submission" date="2006-03" db="EMBL/GenBank/DDBJ databases">
        <authorList>
            <person name="Underwood B.A."/>
            <person name="Xiao Y."/>
            <person name="Moskal W."/>
            <person name="Monaghan E."/>
            <person name="Wang W."/>
            <person name="Redman J."/>
            <person name="Wu H.C."/>
            <person name="Utterback T."/>
            <person name="Town C.D."/>
        </authorList>
    </citation>
    <scope>NUCLEOTIDE SEQUENCE</scope>
</reference>
<reference evidence="7" key="5">
    <citation type="journal article" date="2014" name="Plant J.">
        <title>The plant glycosyltransferase clone collection for functional genomics.</title>
        <authorList>
            <person name="Lao J."/>
            <person name="Oikawa A."/>
            <person name="Bromley J.R."/>
            <person name="McInerney P."/>
            <person name="Suttangkakul A."/>
            <person name="Smith-Moritz A.M."/>
            <person name="Plahar H."/>
            <person name="Chiu T.Y."/>
            <person name="Gonzalez Fernandez-Nino S.M."/>
            <person name="Ebert B."/>
            <person name="Yang F."/>
            <person name="Christiansen K.M."/>
            <person name="Hansen S.F."/>
            <person name="Stonebloom S."/>
            <person name="Adams P.D."/>
            <person name="Ronald P.C."/>
            <person name="Hillson N.J."/>
            <person name="Hadi M.Z."/>
            <person name="Vega-Sanchez M.E."/>
            <person name="Loque D."/>
            <person name="Scheller H.V."/>
            <person name="Heazlewood J.L."/>
        </authorList>
    </citation>
    <scope>NUCLEOTIDE SEQUENCE</scope>
</reference>
<dbReference type="ProteomicsDB" id="176946"/>
<dbReference type="CDD" id="cd03784">
    <property type="entry name" value="GT1_Gtf-like"/>
    <property type="match status" value="1"/>
</dbReference>
<evidence type="ECO:0000256" key="1">
    <source>
        <dbReference type="ARBA" id="ARBA00009995"/>
    </source>
</evidence>
<evidence type="ECO:0000313" key="7">
    <source>
        <dbReference type="EMBL" id="AHL38599.1"/>
    </source>
</evidence>
<dbReference type="eggNOG" id="KOG1192">
    <property type="taxonomic scope" value="Eukaryota"/>
</dbReference>
<dbReference type="Araport" id="AT5G37950"/>
<evidence type="ECO:0000256" key="3">
    <source>
        <dbReference type="ARBA" id="ARBA00022679"/>
    </source>
</evidence>
<dbReference type="Gene3D" id="3.40.50.2000">
    <property type="entry name" value="Glycogen Phosphorylase B"/>
    <property type="match status" value="2"/>
</dbReference>
<proteinExistence type="evidence at transcript level"/>
<dbReference type="InterPro" id="IPR002213">
    <property type="entry name" value="UDP_glucos_trans"/>
</dbReference>
<dbReference type="GeneID" id="833774"/>
<dbReference type="SUPFAM" id="SSF53756">
    <property type="entry name" value="UDP-Glycosyltransferase/glycogen phosphorylase"/>
    <property type="match status" value="1"/>
</dbReference>
<reference evidence="8" key="1">
    <citation type="journal article" date="1998" name="DNA Res.">
        <title>Structural analysis of Arabidopsis thaliana chromosome 5. VI. Sequence features of the regions of 1,367,185 bp covered by 19 physically assigned P1 and TAC clones.</title>
        <authorList>
            <person name="Kotani H."/>
            <person name="Nakamura Y."/>
            <person name="Sato S."/>
            <person name="Asamizu E."/>
            <person name="Kaneko T."/>
            <person name="Miyajima N."/>
            <person name="Tabata S."/>
        </authorList>
    </citation>
    <scope>NUCLEOTIDE SEQUENCE [LARGE SCALE GENOMIC DNA]</scope>
</reference>
<reference evidence="6" key="6">
    <citation type="submission" date="2016-05" db="EMBL/GenBank/DDBJ databases">
        <authorList>
            <person name="Krishnakumar V."/>
            <person name="Cheng C.-Y."/>
            <person name="Chan A.P."/>
            <person name="Schobel S."/>
            <person name="Kim M."/>
            <person name="Ferlanti E.S."/>
            <person name="Belyaeva I."/>
            <person name="Rosen B.D."/>
            <person name="Micklem G."/>
            <person name="Miller J.R."/>
            <person name="Vaughn M."/>
            <person name="Town C.D."/>
        </authorList>
    </citation>
    <scope>NUCLEOTIDE SEQUENCE</scope>
</reference>
<evidence type="ECO:0000313" key="8">
    <source>
        <dbReference type="EMBL" id="BAB09041.1"/>
    </source>
</evidence>
<dbReference type="ExpressionAtlas" id="Q9FKD1">
    <property type="expression patterns" value="baseline and differential"/>
</dbReference>
<name>Q9FKD1_ARATH</name>
<evidence type="ECO:0000313" key="6">
    <source>
        <dbReference type="EMBL" id="AED94250.1"/>
    </source>
</evidence>
<sequence>MMQLGRAHSLKGFSITVAQTKFNYLNPSKDLADFQFITIPESLPASDLKTLGPIWFIIKLNKECEISFKKCLGQFLLQQQEEIACVIYDEFMYFAEAAAKEFNLPKVIFSTENATAFACRSAMCKLYAKDGIAPLTEGCGREEELVPELHPLRYKDLPTSAFAPVEASVEVFKSSCEKGTASSMIINTVSCLEISSLEWLQQELKIPIYPIGPLYMVSSAPPTSLLDENESCIDWLNKQKPSSVIYISLGSFTLLETKEVLEMASGLVSSNQYFLWAIRPGSILGSELSNEELFSMMEIPDRGYIVKWATQKQVLAHAAVGAFWSHCGWNSTLESIGEGIPIVGLLLLIKR</sequence>
<accession>Q9FKD1</accession>
<dbReference type="PANTHER" id="PTHR11926">
    <property type="entry name" value="GLUCOSYL/GLUCURONOSYL TRANSFERASES"/>
    <property type="match status" value="1"/>
</dbReference>
<dbReference type="GO" id="GO:0080044">
    <property type="term" value="F:quercetin 7-O-glucosyltransferase activity"/>
    <property type="evidence" value="ECO:0000318"/>
    <property type="project" value="GO_Central"/>
</dbReference>
<dbReference type="FunFam" id="3.40.50.2000:FF:000151">
    <property type="entry name" value="UDP-glycosyltransferase 76E9"/>
    <property type="match status" value="1"/>
</dbReference>
<evidence type="ECO:0000313" key="5">
    <source>
        <dbReference type="EMBL" id="ABE66197.1"/>
    </source>
</evidence>
<dbReference type="AlphaFoldDB" id="Q9FKD1"/>
<dbReference type="EMBL" id="CP002688">
    <property type="protein sequence ID" value="AED94250.1"/>
    <property type="molecule type" value="Genomic_DNA"/>
</dbReference>
<evidence type="ECO:0000313" key="4">
    <source>
        <dbReference type="Araport" id="AT5G37950"/>
    </source>
</evidence>
<dbReference type="BioCyc" id="ARA:AT5G37950-MONOMER"/>
<dbReference type="FunCoup" id="Q9FKD1">
    <property type="interactions" value="109"/>
</dbReference>
<organism evidence="8">
    <name type="scientific">Arabidopsis thaliana</name>
    <name type="common">Mouse-ear cress</name>
    <dbReference type="NCBI Taxonomy" id="3702"/>
    <lineage>
        <taxon>Eukaryota</taxon>
        <taxon>Viridiplantae</taxon>
        <taxon>Streptophyta</taxon>
        <taxon>Embryophyta</taxon>
        <taxon>Tracheophyta</taxon>
        <taxon>Spermatophyta</taxon>
        <taxon>Magnoliopsida</taxon>
        <taxon>eudicotyledons</taxon>
        <taxon>Gunneridae</taxon>
        <taxon>Pentapetalae</taxon>
        <taxon>rosids</taxon>
        <taxon>malvids</taxon>
        <taxon>Brassicales</taxon>
        <taxon>Brassicaceae</taxon>
        <taxon>Camelineae</taxon>
        <taxon>Arabidopsis</taxon>
    </lineage>
</organism>
<keyword evidence="2" id="KW-0328">Glycosyltransferase</keyword>
<evidence type="ECO:0000256" key="2">
    <source>
        <dbReference type="ARBA" id="ARBA00022676"/>
    </source>
</evidence>
<dbReference type="OMA" id="DSSCITW"/>
<dbReference type="Proteomes" id="UP000006548">
    <property type="component" value="Chromosome 5"/>
</dbReference>
<reference evidence="9" key="7">
    <citation type="journal article" date="2017" name="Plant J.">
        <title>Araport11: a complete reannotation of the Arabidopsis thaliana reference genome.</title>
        <authorList>
            <person name="Cheng C.Y."/>
            <person name="Krishnakumar V."/>
            <person name="Chan A.P."/>
            <person name="Thibaud-Nissen F."/>
            <person name="Schobel S."/>
            <person name="Town C.D."/>
        </authorList>
    </citation>
    <scope>GENOME REANNOTATION</scope>
    <source>
        <strain evidence="9">cv. Columbia</strain>
    </source>
</reference>
<evidence type="ECO:0000313" key="9">
    <source>
        <dbReference type="Proteomes" id="UP000006548"/>
    </source>
</evidence>